<evidence type="ECO:0000256" key="6">
    <source>
        <dbReference type="ARBA" id="ARBA00022692"/>
    </source>
</evidence>
<keyword evidence="9 10" id="KW-0472">Membrane</keyword>
<reference evidence="11 12" key="1">
    <citation type="submission" date="2017-05" db="EMBL/GenBank/DDBJ databases">
        <authorList>
            <person name="Varghese N."/>
            <person name="Submissions S."/>
        </authorList>
    </citation>
    <scope>NUCLEOTIDE SEQUENCE [LARGE SCALE GENOMIC DNA]</scope>
    <source>
        <strain evidence="11 12">SM16</strain>
    </source>
</reference>
<comment type="subcellular location">
    <subcellularLocation>
        <location evidence="10">Cell inner membrane</location>
    </subcellularLocation>
    <subcellularLocation>
        <location evidence="2">Cell membrane</location>
        <topology evidence="2">Single-pass membrane protein</topology>
    </subcellularLocation>
</comment>
<keyword evidence="11" id="KW-0969">Cilium</keyword>
<keyword evidence="5 10" id="KW-0145">Chemotaxis</keyword>
<evidence type="ECO:0000313" key="11">
    <source>
        <dbReference type="EMBL" id="SMP76115.1"/>
    </source>
</evidence>
<dbReference type="RefSeq" id="WP_283406690.1">
    <property type="nucleotide sequence ID" value="NZ_FXUI01000009.1"/>
</dbReference>
<evidence type="ECO:0000256" key="5">
    <source>
        <dbReference type="ARBA" id="ARBA00022500"/>
    </source>
</evidence>
<sequence length="169" mass="18190">MSETTGETPPDGADVAKKPGKGRLIAIAVVLVGLLAGAGGVYWYMRPAEEHAEEKQAEASSEEAEEGDVSASYIEVPPMMVNLRGGGAQSKFVKLRFVIVAAPGKTDAVKARLPVVLDALQPFLRELRPDDLNGSAAVFRIKEEMMRRSTEALGKGMVRDVLIQDLIQQ</sequence>
<protein>
    <recommendedName>
        <fullName evidence="10">Flagellar protein FliL</fullName>
    </recommendedName>
</protein>
<comment type="caution">
    <text evidence="11">The sequence shown here is derived from an EMBL/GenBank/DDBJ whole genome shotgun (WGS) entry which is preliminary data.</text>
</comment>
<keyword evidence="12" id="KW-1185">Reference proteome</keyword>
<evidence type="ECO:0000256" key="2">
    <source>
        <dbReference type="ARBA" id="ARBA00004162"/>
    </source>
</evidence>
<comment type="function">
    <text evidence="1 10">Controls the rotational direction of flagella during chemotaxis.</text>
</comment>
<feature type="transmembrane region" description="Helical" evidence="10">
    <location>
        <begin position="24"/>
        <end position="45"/>
    </location>
</feature>
<keyword evidence="4" id="KW-1003">Cell membrane</keyword>
<dbReference type="Pfam" id="PF03748">
    <property type="entry name" value="FliL"/>
    <property type="match status" value="1"/>
</dbReference>
<keyword evidence="8 10" id="KW-1133">Transmembrane helix</keyword>
<comment type="similarity">
    <text evidence="3 10">Belongs to the FliL family.</text>
</comment>
<evidence type="ECO:0000256" key="7">
    <source>
        <dbReference type="ARBA" id="ARBA00022779"/>
    </source>
</evidence>
<dbReference type="PANTHER" id="PTHR35091">
    <property type="entry name" value="FLAGELLAR PROTEIN FLIL"/>
    <property type="match status" value="1"/>
</dbReference>
<dbReference type="InterPro" id="IPR005503">
    <property type="entry name" value="FliL"/>
</dbReference>
<dbReference type="Proteomes" id="UP001157910">
    <property type="component" value="Unassembled WGS sequence"/>
</dbReference>
<keyword evidence="11" id="KW-0282">Flagellum</keyword>
<dbReference type="PANTHER" id="PTHR35091:SF2">
    <property type="entry name" value="FLAGELLAR PROTEIN FLIL"/>
    <property type="match status" value="1"/>
</dbReference>
<proteinExistence type="inferred from homology"/>
<accession>A0ABY1QP82</accession>
<keyword evidence="10" id="KW-0997">Cell inner membrane</keyword>
<name>A0ABY1QP82_9SPHN</name>
<gene>
    <name evidence="11" type="ORF">SAMN06296065_10958</name>
</gene>
<evidence type="ECO:0000256" key="4">
    <source>
        <dbReference type="ARBA" id="ARBA00022475"/>
    </source>
</evidence>
<evidence type="ECO:0000256" key="8">
    <source>
        <dbReference type="ARBA" id="ARBA00022989"/>
    </source>
</evidence>
<keyword evidence="7 10" id="KW-0283">Flagellar rotation</keyword>
<evidence type="ECO:0000256" key="9">
    <source>
        <dbReference type="ARBA" id="ARBA00023136"/>
    </source>
</evidence>
<dbReference type="EMBL" id="FXUI01000009">
    <property type="protein sequence ID" value="SMP76115.1"/>
    <property type="molecule type" value="Genomic_DNA"/>
</dbReference>
<evidence type="ECO:0000256" key="3">
    <source>
        <dbReference type="ARBA" id="ARBA00008281"/>
    </source>
</evidence>
<evidence type="ECO:0000256" key="10">
    <source>
        <dbReference type="RuleBase" id="RU364125"/>
    </source>
</evidence>
<evidence type="ECO:0000313" key="12">
    <source>
        <dbReference type="Proteomes" id="UP001157910"/>
    </source>
</evidence>
<keyword evidence="6 10" id="KW-0812">Transmembrane</keyword>
<keyword evidence="11" id="KW-0966">Cell projection</keyword>
<organism evidence="11 12">
    <name type="scientific">Novosphingobium panipatense</name>
    <dbReference type="NCBI Taxonomy" id="428991"/>
    <lineage>
        <taxon>Bacteria</taxon>
        <taxon>Pseudomonadati</taxon>
        <taxon>Pseudomonadota</taxon>
        <taxon>Alphaproteobacteria</taxon>
        <taxon>Sphingomonadales</taxon>
        <taxon>Sphingomonadaceae</taxon>
        <taxon>Novosphingobium</taxon>
    </lineage>
</organism>
<evidence type="ECO:0000256" key="1">
    <source>
        <dbReference type="ARBA" id="ARBA00002254"/>
    </source>
</evidence>